<evidence type="ECO:0000256" key="3">
    <source>
        <dbReference type="ARBA" id="ARBA00022737"/>
    </source>
</evidence>
<dbReference type="PROSITE" id="PS00028">
    <property type="entry name" value="ZINC_FINGER_C2H2_1"/>
    <property type="match status" value="8"/>
</dbReference>
<keyword evidence="14" id="KW-1185">Reference proteome</keyword>
<dbReference type="GO" id="GO:0000981">
    <property type="term" value="F:DNA-binding transcription factor activity, RNA polymerase II-specific"/>
    <property type="evidence" value="ECO:0007669"/>
    <property type="project" value="TreeGrafter"/>
</dbReference>
<dbReference type="PANTHER" id="PTHR23226">
    <property type="entry name" value="ZINC FINGER AND SCAN DOMAIN-CONTAINING"/>
    <property type="match status" value="1"/>
</dbReference>
<feature type="domain" description="C2H2-type" evidence="12">
    <location>
        <begin position="749"/>
        <end position="777"/>
    </location>
</feature>
<dbReference type="GO" id="GO:0000978">
    <property type="term" value="F:RNA polymerase II cis-regulatory region sequence-specific DNA binding"/>
    <property type="evidence" value="ECO:0007669"/>
    <property type="project" value="TreeGrafter"/>
</dbReference>
<evidence type="ECO:0000256" key="11">
    <source>
        <dbReference type="SAM" id="MobiDB-lite"/>
    </source>
</evidence>
<evidence type="ECO:0000313" key="14">
    <source>
        <dbReference type="Proteomes" id="UP000316079"/>
    </source>
</evidence>
<gene>
    <name evidence="13" type="ORF">DNTS_023646</name>
</gene>
<dbReference type="InterPro" id="IPR001214">
    <property type="entry name" value="SET_dom"/>
</dbReference>
<sequence length="1175" mass="131546">MRGKEASAGVLNIVVGVVDKSSLTVGDAKGPGDRERKRYIKRLPVTASLRRGPGWRHGDQGRNNSCVEYGTQQRDRKCTSEKKSEAKKLQIVYSGNQTDRGPQQVVYAADGSSYTSVESAEHTLVYIHPADGSQAVFTDQPQVAYIQQDGTTQQVTVLLPSGQNMNTANLHVLSNVADGPQAILEPVTQSQLAANNAALPNLPEASSSPLGVTDSTIDSEDEEEEEDNDSDESEMDDWEPRTPQPFTPQSLWCEDCNNANPADCLKHGPLHPILNRPVMSKARASLPLILYIDRFLGGVFTKRRIPKRTQFGPIEGPLVRQNELQDTHIHLKLYMLDPEKEAAQADDLWFDLSDEERCNWMMFVRPAQNHLEQNLFICKACLCSLWSVLREQEKNWPCYECNRRFMSSEQLQEHLNMHDDKLNIIQRFGHIKLPVDLIEHIMDLLTSVDKLPFDERIDGSLNGLKVVEMAAETMDTETDEALDPVPIHSDTLQEEGDSVTPPPATEIPEAGKDDLPQMSPEDLHLTPQDMKRARRIRNAALRHLFIRKSFRPFKCSHCGKAFRDKDKLELHMRFHGRDGCHHECPQCGKVFLSSSALEDHLQLHSDQRTYSCLFCSESYDRIELLKVHVGVHMVNGCFSCPSCKKTFTDFIQIKKHVRSFHSEKIFQCVECDKAFCRPDKLRLHMLRHSDRKDFLCSTCGKQFKRKDKLREHMQRMHNPEREAKKADRIHRTKSLKHKEPTTDFESFMFKCRLCMMGFRRRGMLVNHLSKRHPEMRLEEVPELTLPIIKPNRDYFCQYCDKVYKSASKRKAHILKNHPGAELPPSIRKLRPAGPGEPDPMLSTHTQLTGTIATAPVCCPHCAKQYSSKGALAPFSDERTKMVQHIRKKHPEYQYSSSSSIQAPLAATVISSTPAVITTDGSTAETVVTTDLLTQAMTELSQTLTTDYRTAQGDFQRIQYIPVSQAGNGLSQPQHIQLQVVQVAPASSPHSTVDVSQLHDPQSYSQHSIQVQHIQVTEPSPSASAQVSGQPLSPSSQQAAQELGSPVTLAQGQNLQTTTNQTQGGTQHTFLPSNWNYRSYPSEIQMMALPHAQYVIAEASAPVTGAVNSAQVKTTHYVIAEGQADLDSKQGSIPSSGAQLHPPDALEQQASTTTQYIITTTTNGTTGASEVHISKP</sequence>
<feature type="domain" description="C2H2-type" evidence="12">
    <location>
        <begin position="553"/>
        <end position="575"/>
    </location>
</feature>
<feature type="domain" description="C2H2-type" evidence="12">
    <location>
        <begin position="396"/>
        <end position="423"/>
    </location>
</feature>
<dbReference type="SUPFAM" id="SSF57667">
    <property type="entry name" value="beta-beta-alpha zinc fingers"/>
    <property type="match status" value="4"/>
</dbReference>
<dbReference type="InterPro" id="IPR013087">
    <property type="entry name" value="Znf_C2H2_type"/>
</dbReference>
<dbReference type="GO" id="GO:0008270">
    <property type="term" value="F:zinc ion binding"/>
    <property type="evidence" value="ECO:0007669"/>
    <property type="project" value="UniProtKB-KW"/>
</dbReference>
<dbReference type="InterPro" id="IPR046341">
    <property type="entry name" value="SET_dom_sf"/>
</dbReference>
<feature type="domain" description="C2H2-type" evidence="12">
    <location>
        <begin position="694"/>
        <end position="722"/>
    </location>
</feature>
<dbReference type="Pfam" id="PF00096">
    <property type="entry name" value="zf-C2H2"/>
    <property type="match status" value="6"/>
</dbReference>
<feature type="domain" description="C2H2-type" evidence="12">
    <location>
        <begin position="582"/>
        <end position="609"/>
    </location>
</feature>
<dbReference type="GO" id="GO:0005634">
    <property type="term" value="C:nucleus"/>
    <property type="evidence" value="ECO:0007669"/>
    <property type="project" value="UniProtKB-SubCell"/>
</dbReference>
<dbReference type="AlphaFoldDB" id="A0A553QY61"/>
<feature type="domain" description="C2H2-type" evidence="12">
    <location>
        <begin position="794"/>
        <end position="822"/>
    </location>
</feature>
<reference evidence="13 14" key="1">
    <citation type="journal article" date="2019" name="Sci. Data">
        <title>Hybrid genome assembly and annotation of Danionella translucida.</title>
        <authorList>
            <person name="Kadobianskyi M."/>
            <person name="Schulze L."/>
            <person name="Schuelke M."/>
            <person name="Judkewitz B."/>
        </authorList>
    </citation>
    <scope>NUCLEOTIDE SEQUENCE [LARGE SCALE GENOMIC DNA]</scope>
    <source>
        <strain evidence="13 14">Bolton</strain>
    </source>
</reference>
<comment type="caution">
    <text evidence="13">The sequence shown here is derived from an EMBL/GenBank/DDBJ whole genome shotgun (WGS) entry which is preliminary data.</text>
</comment>
<protein>
    <recommendedName>
        <fullName evidence="12">C2H2-type domain-containing protein</fullName>
    </recommendedName>
</protein>
<evidence type="ECO:0000256" key="9">
    <source>
        <dbReference type="ARBA" id="ARBA00023242"/>
    </source>
</evidence>
<keyword evidence="2" id="KW-0479">Metal-binding</keyword>
<keyword evidence="4 10" id="KW-0863">Zinc-finger</keyword>
<dbReference type="Proteomes" id="UP000316079">
    <property type="component" value="Unassembled WGS sequence"/>
</dbReference>
<keyword evidence="9" id="KW-0539">Nucleus</keyword>
<dbReference type="PROSITE" id="PS50157">
    <property type="entry name" value="ZINC_FINGER_C2H2_2"/>
    <property type="match status" value="8"/>
</dbReference>
<evidence type="ECO:0000256" key="5">
    <source>
        <dbReference type="ARBA" id="ARBA00022833"/>
    </source>
</evidence>
<dbReference type="Gene3D" id="2.170.270.10">
    <property type="entry name" value="SET domain"/>
    <property type="match status" value="1"/>
</dbReference>
<dbReference type="FunFam" id="3.30.160.60:FF:000347">
    <property type="entry name" value="PR domain zinc finger protein 10"/>
    <property type="match status" value="1"/>
</dbReference>
<dbReference type="STRING" id="623744.A0A553QY61"/>
<dbReference type="FunFam" id="3.30.160.60:FF:000411">
    <property type="entry name" value="PR domain zinc finger protein 10"/>
    <property type="match status" value="1"/>
</dbReference>
<keyword evidence="3" id="KW-0677">Repeat</keyword>
<evidence type="ECO:0000256" key="2">
    <source>
        <dbReference type="ARBA" id="ARBA00022723"/>
    </source>
</evidence>
<dbReference type="OrthoDB" id="3535323at2759"/>
<keyword evidence="6" id="KW-0805">Transcription regulation</keyword>
<evidence type="ECO:0000256" key="1">
    <source>
        <dbReference type="ARBA" id="ARBA00004123"/>
    </source>
</evidence>
<feature type="compositionally biased region" description="Polar residues" evidence="11">
    <location>
        <begin position="1016"/>
        <end position="1026"/>
    </location>
</feature>
<dbReference type="Pfam" id="PF21549">
    <property type="entry name" value="PRDM2_PR"/>
    <property type="match status" value="1"/>
</dbReference>
<dbReference type="InterPro" id="IPR036236">
    <property type="entry name" value="Znf_C2H2_sf"/>
</dbReference>
<evidence type="ECO:0000259" key="12">
    <source>
        <dbReference type="PROSITE" id="PS50157"/>
    </source>
</evidence>
<dbReference type="FunFam" id="3.30.160.60:FF:000300">
    <property type="entry name" value="PR domain zinc finger protein 10"/>
    <property type="match status" value="1"/>
</dbReference>
<evidence type="ECO:0000313" key="13">
    <source>
        <dbReference type="EMBL" id="TRY94909.1"/>
    </source>
</evidence>
<feature type="region of interest" description="Disordered" evidence="11">
    <location>
        <begin position="200"/>
        <end position="246"/>
    </location>
</feature>
<feature type="compositionally biased region" description="Acidic residues" evidence="11">
    <location>
        <begin position="217"/>
        <end position="237"/>
    </location>
</feature>
<comment type="subcellular location">
    <subcellularLocation>
        <location evidence="1">Nucleus</location>
    </subcellularLocation>
</comment>
<keyword evidence="5" id="KW-0862">Zinc</keyword>
<dbReference type="Gene3D" id="3.30.160.60">
    <property type="entry name" value="Classic Zinc Finger"/>
    <property type="match status" value="5"/>
</dbReference>
<keyword evidence="8" id="KW-0804">Transcription</keyword>
<evidence type="ECO:0000256" key="10">
    <source>
        <dbReference type="PROSITE-ProRule" id="PRU00042"/>
    </source>
</evidence>
<keyword evidence="7" id="KW-0238">DNA-binding</keyword>
<feature type="region of interest" description="Disordered" evidence="11">
    <location>
        <begin position="491"/>
        <end position="519"/>
    </location>
</feature>
<accession>A0A553QY61</accession>
<dbReference type="FunFam" id="3.30.160.60:FF:000287">
    <property type="entry name" value="PR domain zinc finger protein 10"/>
    <property type="match status" value="1"/>
</dbReference>
<name>A0A553QY61_9TELE</name>
<evidence type="ECO:0000256" key="8">
    <source>
        <dbReference type="ARBA" id="ARBA00023163"/>
    </source>
</evidence>
<dbReference type="EMBL" id="SRMA01025414">
    <property type="protein sequence ID" value="TRY94909.1"/>
    <property type="molecule type" value="Genomic_DNA"/>
</dbReference>
<feature type="domain" description="C2H2-type" evidence="12">
    <location>
        <begin position="666"/>
        <end position="693"/>
    </location>
</feature>
<evidence type="ECO:0000256" key="4">
    <source>
        <dbReference type="ARBA" id="ARBA00022771"/>
    </source>
</evidence>
<feature type="compositionally biased region" description="Low complexity" evidence="11">
    <location>
        <begin position="1027"/>
        <end position="1040"/>
    </location>
</feature>
<evidence type="ECO:0000256" key="7">
    <source>
        <dbReference type="ARBA" id="ARBA00023125"/>
    </source>
</evidence>
<feature type="domain" description="C2H2-type" evidence="12">
    <location>
        <begin position="638"/>
        <end position="662"/>
    </location>
</feature>
<proteinExistence type="predicted"/>
<organism evidence="13 14">
    <name type="scientific">Danionella cerebrum</name>
    <dbReference type="NCBI Taxonomy" id="2873325"/>
    <lineage>
        <taxon>Eukaryota</taxon>
        <taxon>Metazoa</taxon>
        <taxon>Chordata</taxon>
        <taxon>Craniata</taxon>
        <taxon>Vertebrata</taxon>
        <taxon>Euteleostomi</taxon>
        <taxon>Actinopterygii</taxon>
        <taxon>Neopterygii</taxon>
        <taxon>Teleostei</taxon>
        <taxon>Ostariophysi</taxon>
        <taxon>Cypriniformes</taxon>
        <taxon>Danionidae</taxon>
        <taxon>Danioninae</taxon>
        <taxon>Danionella</taxon>
    </lineage>
</organism>
<dbReference type="PANTHER" id="PTHR23226:SF416">
    <property type="entry name" value="FI01424P"/>
    <property type="match status" value="1"/>
</dbReference>
<dbReference type="SMART" id="SM00355">
    <property type="entry name" value="ZnF_C2H2"/>
    <property type="match status" value="10"/>
</dbReference>
<feature type="region of interest" description="Disordered" evidence="11">
    <location>
        <begin position="989"/>
        <end position="1008"/>
    </location>
</feature>
<evidence type="ECO:0000256" key="6">
    <source>
        <dbReference type="ARBA" id="ARBA00023015"/>
    </source>
</evidence>
<feature type="region of interest" description="Disordered" evidence="11">
    <location>
        <begin position="1016"/>
        <end position="1043"/>
    </location>
</feature>